<comment type="caution">
    <text evidence="3">The sequence shown here is derived from an EMBL/GenBank/DDBJ whole genome shotgun (WGS) entry which is preliminary data.</text>
</comment>
<dbReference type="RefSeq" id="WP_021131587.1">
    <property type="nucleotide sequence ID" value="NZ_AQPH01000016.1"/>
</dbReference>
<dbReference type="PANTHER" id="PTHR46268">
    <property type="entry name" value="STRESS RESPONSE PROTEIN NHAX"/>
    <property type="match status" value="1"/>
</dbReference>
<proteinExistence type="inferred from homology"/>
<sequence>MKDILVHLDDSERCAVRLALAIGLAQRFGARLTGLFARVDSFTPGAVAHQASDFLIAARTIVRAGFEAAVAAAGINGRWWHLSHGEPGHVLAETTFCARFADLVVMGQVEPKSALVPNDLVEHVILNSGRPVLVVPYSGSFATIGERIAIAWNASREAARALADSVPLLAGATSVTVLSLRGAHEDSRGLPEVPHVDIIDHLAVRGIKAEADHLSGEQIGKMDMLLSRLCDLGADLVVMGAQSPGVLSLTRGSGTHYILSHMTVPVLMAH</sequence>
<dbReference type="AlphaFoldDB" id="S9SC84"/>
<evidence type="ECO:0000313" key="3">
    <source>
        <dbReference type="EMBL" id="EPY02329.1"/>
    </source>
</evidence>
<gene>
    <name evidence="3" type="ORF">K678_06160</name>
</gene>
<evidence type="ECO:0000259" key="2">
    <source>
        <dbReference type="Pfam" id="PF00582"/>
    </source>
</evidence>
<name>S9SC84_MAGFU</name>
<evidence type="ECO:0000256" key="1">
    <source>
        <dbReference type="ARBA" id="ARBA00008791"/>
    </source>
</evidence>
<protein>
    <submittedName>
        <fullName evidence="3">Universal stress protein UspA-like nucleotide-binding protein</fullName>
    </submittedName>
</protein>
<organism evidence="3 4">
    <name type="scientific">Magnetospirillum fulvum MGU-K5</name>
    <dbReference type="NCBI Taxonomy" id="1316936"/>
    <lineage>
        <taxon>Bacteria</taxon>
        <taxon>Pseudomonadati</taxon>
        <taxon>Pseudomonadota</taxon>
        <taxon>Alphaproteobacteria</taxon>
        <taxon>Rhodospirillales</taxon>
        <taxon>Rhodospirillaceae</taxon>
        <taxon>Magnetospirillum</taxon>
    </lineage>
</organism>
<dbReference type="PRINTS" id="PR01438">
    <property type="entry name" value="UNVRSLSTRESS"/>
</dbReference>
<dbReference type="SUPFAM" id="SSF52402">
    <property type="entry name" value="Adenine nucleotide alpha hydrolases-like"/>
    <property type="match status" value="2"/>
</dbReference>
<dbReference type="STRING" id="1316936.K678_06160"/>
<evidence type="ECO:0000313" key="4">
    <source>
        <dbReference type="Proteomes" id="UP000015350"/>
    </source>
</evidence>
<dbReference type="InterPro" id="IPR006015">
    <property type="entry name" value="Universal_stress_UspA"/>
</dbReference>
<reference evidence="3 4" key="1">
    <citation type="submission" date="2013-04" db="EMBL/GenBank/DDBJ databases">
        <authorList>
            <person name="Kuznetsov B."/>
            <person name="Ivanovsky R."/>
        </authorList>
    </citation>
    <scope>NUCLEOTIDE SEQUENCE [LARGE SCALE GENOMIC DNA]</scope>
    <source>
        <strain evidence="3 4">MGU-K5</strain>
    </source>
</reference>
<feature type="domain" description="UspA" evidence="2">
    <location>
        <begin position="1"/>
        <end position="136"/>
    </location>
</feature>
<dbReference type="PATRIC" id="fig|1316936.3.peg.1234"/>
<dbReference type="EMBL" id="AQPH01000016">
    <property type="protein sequence ID" value="EPY02329.1"/>
    <property type="molecule type" value="Genomic_DNA"/>
</dbReference>
<dbReference type="PANTHER" id="PTHR46268:SF15">
    <property type="entry name" value="UNIVERSAL STRESS PROTEIN HP_0031"/>
    <property type="match status" value="1"/>
</dbReference>
<accession>S9SC84</accession>
<dbReference type="eggNOG" id="COG0589">
    <property type="taxonomic scope" value="Bacteria"/>
</dbReference>
<dbReference type="OrthoDB" id="9804721at2"/>
<comment type="similarity">
    <text evidence="1">Belongs to the universal stress protein A family.</text>
</comment>
<dbReference type="Pfam" id="PF00582">
    <property type="entry name" value="Usp"/>
    <property type="match status" value="1"/>
</dbReference>
<dbReference type="Gene3D" id="3.40.50.12370">
    <property type="match status" value="1"/>
</dbReference>
<dbReference type="Proteomes" id="UP000015350">
    <property type="component" value="Unassembled WGS sequence"/>
</dbReference>
<dbReference type="InterPro" id="IPR006016">
    <property type="entry name" value="UspA"/>
</dbReference>